<sequence length="584" mass="64838">MSETHMERDLRFRDLLLRISKSPLYKEKLAGYDMESIRLDQMLSLPLTSKEDLRMAGAFGHLAVDMKEVAQYHESFGTTGEPSASWYTKEDLETGGRQMRDCGVRLTPDDIVLIRFPYAMSLPAFLMQHASRQAGSTTVPASSRTPVTPYPRVLELMRRLDVTVMAGLPREMELLAETARLLGSDAKSDFPALRSICAAGELMSEPRRKHIEKLWGVPVFNLYGSTETGNIAAMCEYGVMHIVEQDYVVEVLNENGSVPAAQGKRGFASVTTLSHQASPLLRYFNEDIITIEPCQCNCGRSGGSLVHFGRRKERISFGALVLDSKDIQDAVYSLSPAPDAWKVMEQENGLHFILDSHRSSEWSEENVRVHLTNLLGVPVTVEFADDGVLLDRGELVRNTPSKKPVYIQKLGLHISGIAFVDPVRDLLDQGRRKLAGRDFHEARALFEKAVALDANSADAHAWLAAAYGRLIEAGIMLEKMRLLPFLENEITAALAIDSTHPFARRINGARLLNTPETLGGDPAAAAKEFQYCIERGMDEADIWASLGECLIKMGEPEKAKAALKEALAREPKHEQAKDLMEQVS</sequence>
<dbReference type="Gene3D" id="1.25.40.10">
    <property type="entry name" value="Tetratricopeptide repeat domain"/>
    <property type="match status" value="1"/>
</dbReference>
<evidence type="ECO:0000313" key="5">
    <source>
        <dbReference type="Proteomes" id="UP001493487"/>
    </source>
</evidence>
<accession>A0ABV1L2R3</accession>
<reference evidence="4 5" key="1">
    <citation type="journal article" date="2023" name="Genome Announc.">
        <title>Pan-Genome Analyses of the Genus Cohnella and Proposal of the Novel Species Cohnella silvisoli sp. nov., Isolated from Forest Soil.</title>
        <authorList>
            <person name="Wang C."/>
            <person name="Mao L."/>
            <person name="Bao G."/>
            <person name="Zhu H."/>
        </authorList>
    </citation>
    <scope>NUCLEOTIDE SEQUENCE [LARGE SCALE GENOMIC DNA]</scope>
    <source>
        <strain evidence="4 5">NL03-T5-1</strain>
    </source>
</reference>
<dbReference type="PANTHER" id="PTHR43845">
    <property type="entry name" value="BLR5969 PROTEIN"/>
    <property type="match status" value="1"/>
</dbReference>
<name>A0ABV1L2R3_9BACL</name>
<dbReference type="EMBL" id="JASKHM010000020">
    <property type="protein sequence ID" value="MEQ4486308.1"/>
    <property type="molecule type" value="Genomic_DNA"/>
</dbReference>
<dbReference type="InterPro" id="IPR042099">
    <property type="entry name" value="ANL_N_sf"/>
</dbReference>
<dbReference type="InterPro" id="IPR011990">
    <property type="entry name" value="TPR-like_helical_dom_sf"/>
</dbReference>
<keyword evidence="1" id="KW-0802">TPR repeat</keyword>
<evidence type="ECO:0000313" key="4">
    <source>
        <dbReference type="EMBL" id="MEQ4486308.1"/>
    </source>
</evidence>
<feature type="domain" description="AMP-dependent synthetase/ligase" evidence="3">
    <location>
        <begin position="77"/>
        <end position="234"/>
    </location>
</feature>
<dbReference type="InterPro" id="IPR000873">
    <property type="entry name" value="AMP-dep_synth/lig_dom"/>
</dbReference>
<organism evidence="4 5">
    <name type="scientific">Cohnella silvisoli</name>
    <dbReference type="NCBI Taxonomy" id="2873699"/>
    <lineage>
        <taxon>Bacteria</taxon>
        <taxon>Bacillati</taxon>
        <taxon>Bacillota</taxon>
        <taxon>Bacilli</taxon>
        <taxon>Bacillales</taxon>
        <taxon>Paenibacillaceae</taxon>
        <taxon>Cohnella</taxon>
    </lineage>
</organism>
<dbReference type="SUPFAM" id="SSF48452">
    <property type="entry name" value="TPR-like"/>
    <property type="match status" value="1"/>
</dbReference>
<evidence type="ECO:0000256" key="2">
    <source>
        <dbReference type="SAM" id="MobiDB-lite"/>
    </source>
</evidence>
<keyword evidence="5" id="KW-1185">Reference proteome</keyword>
<feature type="repeat" description="TPR" evidence="1">
    <location>
        <begin position="540"/>
        <end position="573"/>
    </location>
</feature>
<dbReference type="SMART" id="SM00028">
    <property type="entry name" value="TPR"/>
    <property type="match status" value="2"/>
</dbReference>
<dbReference type="RefSeq" id="WP_232190219.1">
    <property type="nucleotide sequence ID" value="NZ_JAIOAP010000029.1"/>
</dbReference>
<dbReference type="Gene3D" id="3.40.50.12780">
    <property type="entry name" value="N-terminal domain of ligase-like"/>
    <property type="match status" value="1"/>
</dbReference>
<evidence type="ECO:0000259" key="3">
    <source>
        <dbReference type="Pfam" id="PF00501"/>
    </source>
</evidence>
<feature type="region of interest" description="Disordered" evidence="2">
    <location>
        <begin position="562"/>
        <end position="584"/>
    </location>
</feature>
<dbReference type="Pfam" id="PF14559">
    <property type="entry name" value="TPR_19"/>
    <property type="match status" value="1"/>
</dbReference>
<dbReference type="InterPro" id="IPR019734">
    <property type="entry name" value="TPR_rpt"/>
</dbReference>
<dbReference type="PANTHER" id="PTHR43845:SF1">
    <property type="entry name" value="BLR5969 PROTEIN"/>
    <property type="match status" value="1"/>
</dbReference>
<evidence type="ECO:0000256" key="1">
    <source>
        <dbReference type="PROSITE-ProRule" id="PRU00339"/>
    </source>
</evidence>
<dbReference type="Pfam" id="PF00501">
    <property type="entry name" value="AMP-binding"/>
    <property type="match status" value="1"/>
</dbReference>
<gene>
    <name evidence="4" type="ORF">QJS35_28390</name>
</gene>
<dbReference type="PROSITE" id="PS50005">
    <property type="entry name" value="TPR"/>
    <property type="match status" value="1"/>
</dbReference>
<dbReference type="Proteomes" id="UP001493487">
    <property type="component" value="Unassembled WGS sequence"/>
</dbReference>
<proteinExistence type="predicted"/>
<comment type="caution">
    <text evidence="4">The sequence shown here is derived from an EMBL/GenBank/DDBJ whole genome shotgun (WGS) entry which is preliminary data.</text>
</comment>
<protein>
    <submittedName>
        <fullName evidence="4">AMP-binding protein</fullName>
    </submittedName>
</protein>
<dbReference type="SUPFAM" id="SSF56801">
    <property type="entry name" value="Acetyl-CoA synthetase-like"/>
    <property type="match status" value="1"/>
</dbReference>